<evidence type="ECO:0000313" key="2">
    <source>
        <dbReference type="Proteomes" id="UP001626550"/>
    </source>
</evidence>
<dbReference type="AlphaFoldDB" id="A0ABD2Q5N2"/>
<organism evidence="1 2">
    <name type="scientific">Cichlidogyrus casuarinus</name>
    <dbReference type="NCBI Taxonomy" id="1844966"/>
    <lineage>
        <taxon>Eukaryota</taxon>
        <taxon>Metazoa</taxon>
        <taxon>Spiralia</taxon>
        <taxon>Lophotrochozoa</taxon>
        <taxon>Platyhelminthes</taxon>
        <taxon>Monogenea</taxon>
        <taxon>Monopisthocotylea</taxon>
        <taxon>Dactylogyridea</taxon>
        <taxon>Ancyrocephalidae</taxon>
        <taxon>Cichlidogyrus</taxon>
    </lineage>
</organism>
<accession>A0ABD2Q5N2</accession>
<sequence>MINYGLTLPKEKIHSFRVEQVLEPLVTAINRVSTEDYTKPSEKIETLHSFNCVALSIAEQNPEIAQEFRLVTHEIQEVGIRFKTTTTVFLEKPMDKQTKMEFNKALHSLYAAILRL</sequence>
<dbReference type="EMBL" id="JBJKFK010001288">
    <property type="protein sequence ID" value="KAL3313506.1"/>
    <property type="molecule type" value="Genomic_DNA"/>
</dbReference>
<dbReference type="Gene3D" id="1.20.120.230">
    <property type="entry name" value="Alpha-catenin/vinculin-like"/>
    <property type="match status" value="1"/>
</dbReference>
<name>A0ABD2Q5N2_9PLAT</name>
<evidence type="ECO:0000313" key="1">
    <source>
        <dbReference type="EMBL" id="KAL3313506.1"/>
    </source>
</evidence>
<dbReference type="Proteomes" id="UP001626550">
    <property type="component" value="Unassembled WGS sequence"/>
</dbReference>
<protein>
    <submittedName>
        <fullName evidence="1">Uncharacterized protein</fullName>
    </submittedName>
</protein>
<reference evidence="1 2" key="1">
    <citation type="submission" date="2024-11" db="EMBL/GenBank/DDBJ databases">
        <title>Adaptive evolution of stress response genes in parasites aligns with host niche diversity.</title>
        <authorList>
            <person name="Hahn C."/>
            <person name="Resl P."/>
        </authorList>
    </citation>
    <scope>NUCLEOTIDE SEQUENCE [LARGE SCALE GENOMIC DNA]</scope>
    <source>
        <strain evidence="1">EGGRZ-B1_66</strain>
        <tissue evidence="1">Body</tissue>
    </source>
</reference>
<comment type="caution">
    <text evidence="1">The sequence shown here is derived from an EMBL/GenBank/DDBJ whole genome shotgun (WGS) entry which is preliminary data.</text>
</comment>
<keyword evidence="2" id="KW-1185">Reference proteome</keyword>
<gene>
    <name evidence="1" type="ORF">Ciccas_007891</name>
</gene>
<proteinExistence type="predicted"/>